<dbReference type="AlphaFoldDB" id="X1SWD2"/>
<sequence>MPNNIYWQAKKLLDKKDSGDELTEKEQGLVNRAEAFTINLLPKLEPEYDNLPVLENLEEMAKIVDKVAAPRGGCWLPGRFHKPVYVGSIPTPARPEASQRKRVTQ</sequence>
<proteinExistence type="predicted"/>
<organism evidence="1">
    <name type="scientific">marine sediment metagenome</name>
    <dbReference type="NCBI Taxonomy" id="412755"/>
    <lineage>
        <taxon>unclassified sequences</taxon>
        <taxon>metagenomes</taxon>
        <taxon>ecological metagenomes</taxon>
    </lineage>
</organism>
<protein>
    <submittedName>
        <fullName evidence="1">Uncharacterized protein</fullName>
    </submittedName>
</protein>
<dbReference type="EMBL" id="BARW01006995">
    <property type="protein sequence ID" value="GAI83441.1"/>
    <property type="molecule type" value="Genomic_DNA"/>
</dbReference>
<comment type="caution">
    <text evidence="1">The sequence shown here is derived from an EMBL/GenBank/DDBJ whole genome shotgun (WGS) entry which is preliminary data.</text>
</comment>
<name>X1SWD2_9ZZZZ</name>
<reference evidence="1" key="1">
    <citation type="journal article" date="2014" name="Front. Microbiol.">
        <title>High frequency of phylogenetically diverse reductive dehalogenase-homologous genes in deep subseafloor sedimentary metagenomes.</title>
        <authorList>
            <person name="Kawai M."/>
            <person name="Futagami T."/>
            <person name="Toyoda A."/>
            <person name="Takaki Y."/>
            <person name="Nishi S."/>
            <person name="Hori S."/>
            <person name="Arai W."/>
            <person name="Tsubouchi T."/>
            <person name="Morono Y."/>
            <person name="Uchiyama I."/>
            <person name="Ito T."/>
            <person name="Fujiyama A."/>
            <person name="Inagaki F."/>
            <person name="Takami H."/>
        </authorList>
    </citation>
    <scope>NUCLEOTIDE SEQUENCE</scope>
    <source>
        <strain evidence="1">Expedition CK06-06</strain>
    </source>
</reference>
<gene>
    <name evidence="1" type="ORF">S12H4_14646</name>
</gene>
<evidence type="ECO:0000313" key="1">
    <source>
        <dbReference type="EMBL" id="GAI83441.1"/>
    </source>
</evidence>
<accession>X1SWD2</accession>